<gene>
    <name evidence="5" type="ORF">BWI95_02980</name>
</gene>
<accession>A0A830ZEQ3</accession>
<reference evidence="5 6" key="1">
    <citation type="submission" date="2017-01" db="EMBL/GenBank/DDBJ databases">
        <authorList>
            <person name="Cao J.-M."/>
        </authorList>
    </citation>
    <scope>NUCLEOTIDE SEQUENCE [LARGE SCALE GENOMIC DNA]</scope>
    <source>
        <strain evidence="5 6">888-76</strain>
    </source>
</reference>
<keyword evidence="3" id="KW-0665">Pyrimidine biosynthesis</keyword>
<keyword evidence="6" id="KW-1185">Reference proteome</keyword>
<dbReference type="AlphaFoldDB" id="A0A830ZEQ3"/>
<name>A0A830ZEQ3_9ENTR</name>
<evidence type="ECO:0000256" key="2">
    <source>
        <dbReference type="ARBA" id="ARBA00022623"/>
    </source>
</evidence>
<dbReference type="Proteomes" id="UP000187148">
    <property type="component" value="Chromosome"/>
</dbReference>
<dbReference type="EMBL" id="CP019445">
    <property type="protein sequence ID" value="APZ07554.1"/>
    <property type="molecule type" value="Genomic_DNA"/>
</dbReference>
<proteinExistence type="predicted"/>
<sequence length="53" mass="5539">MPGGSMVQCVRESLLPRLNKGAGLPFFAPVAYPISSPSFEGLFFAPSSGDNHG</sequence>
<evidence type="ECO:0000313" key="5">
    <source>
        <dbReference type="EMBL" id="APZ07554.1"/>
    </source>
</evidence>
<dbReference type="GO" id="GO:0006221">
    <property type="term" value="P:pyrimidine nucleotide biosynthetic process"/>
    <property type="evidence" value="ECO:0007669"/>
    <property type="project" value="UniProtKB-KW"/>
</dbReference>
<dbReference type="Pfam" id="PF08052">
    <property type="entry name" value="PyrBI_leader"/>
    <property type="match status" value="1"/>
</dbReference>
<protein>
    <recommendedName>
        <fullName evidence="1">pyr operon leader peptide</fullName>
    </recommendedName>
    <alternativeName>
        <fullName evidence="4">pyrBI operon attenuator</fullName>
    </alternativeName>
</protein>
<dbReference type="InterPro" id="IPR012602">
    <property type="entry name" value="PyrBI_leader"/>
</dbReference>
<evidence type="ECO:0000256" key="4">
    <source>
        <dbReference type="ARBA" id="ARBA00030895"/>
    </source>
</evidence>
<keyword evidence="2" id="KW-0428">Leader peptide</keyword>
<dbReference type="KEGG" id="kco:BWI95_02980"/>
<dbReference type="GO" id="GO:0019856">
    <property type="term" value="P:pyrimidine nucleobase biosynthetic process"/>
    <property type="evidence" value="ECO:0007669"/>
    <property type="project" value="InterPro"/>
</dbReference>
<organism evidence="5 6">
    <name type="scientific">Kosakonia cowanii JCM 10956 = DSM 18146</name>
    <dbReference type="NCBI Taxonomy" id="1300165"/>
    <lineage>
        <taxon>Bacteria</taxon>
        <taxon>Pseudomonadati</taxon>
        <taxon>Pseudomonadota</taxon>
        <taxon>Gammaproteobacteria</taxon>
        <taxon>Enterobacterales</taxon>
        <taxon>Enterobacteriaceae</taxon>
        <taxon>Kosakonia</taxon>
    </lineage>
</organism>
<evidence type="ECO:0000256" key="1">
    <source>
        <dbReference type="ARBA" id="ARBA00016561"/>
    </source>
</evidence>
<evidence type="ECO:0000256" key="3">
    <source>
        <dbReference type="ARBA" id="ARBA00022975"/>
    </source>
</evidence>
<evidence type="ECO:0000313" key="6">
    <source>
        <dbReference type="Proteomes" id="UP000187148"/>
    </source>
</evidence>